<dbReference type="CDD" id="cd02343">
    <property type="entry name" value="ZZ_EF"/>
    <property type="match status" value="1"/>
</dbReference>
<feature type="compositionally biased region" description="Basic and acidic residues" evidence="5">
    <location>
        <begin position="2359"/>
        <end position="2379"/>
    </location>
</feature>
<evidence type="ECO:0000256" key="3">
    <source>
        <dbReference type="ARBA" id="ARBA00022833"/>
    </source>
</evidence>
<dbReference type="GO" id="GO:0005509">
    <property type="term" value="F:calcium ion binding"/>
    <property type="evidence" value="ECO:0007669"/>
    <property type="project" value="InterPro"/>
</dbReference>
<dbReference type="InterPro" id="IPR002048">
    <property type="entry name" value="EF_hand_dom"/>
</dbReference>
<feature type="region of interest" description="Disordered" evidence="5">
    <location>
        <begin position="1384"/>
        <end position="1449"/>
    </location>
</feature>
<dbReference type="Pfam" id="PF00569">
    <property type="entry name" value="ZZ"/>
    <property type="match status" value="2"/>
</dbReference>
<name>A0A669BHB7_ORENI</name>
<dbReference type="Gene3D" id="1.10.238.10">
    <property type="entry name" value="EF-hand"/>
    <property type="match status" value="1"/>
</dbReference>
<reference evidence="9" key="3">
    <citation type="submission" date="2025-09" db="UniProtKB">
        <authorList>
            <consortium name="Ensembl"/>
        </authorList>
    </citation>
    <scope>IDENTIFICATION</scope>
</reference>
<proteinExistence type="predicted"/>
<evidence type="ECO:0000259" key="7">
    <source>
        <dbReference type="PROSITE" id="PS50222"/>
    </source>
</evidence>
<dbReference type="GeneTree" id="ENSGT00940000155045"/>
<sequence>MGNAESGCGGGSGDEEDIETESPGFAEDGPASATAGGGVGGGGGSGCGRSGRGSNNLPVPTGGPPSPGVLLEQVKLREAAARISDSGVAIHESVLAGNEGVLMRWLEDRLNRGEESVNVDQFCEMLESRDAPRDECEEAFGQFDAEGDGVVDIESMLIALKNSNGANLQGELSNVIRQLQACSLTPGFVDIFSKTKDRLGAHASKILKFLHRNRIPSSAIPFPILEGYNSICTMRSSVVQDFLEFLLQKEKELDRDPDVDMVKVVTQCYSTIEASSNVADIYKMTNGETASFWQSDGSARSHWIRLKMKPDVVLRRLAIAVASNDHSYMPQLVSVAVGKNRRSLQEIRDIRIPSNVTGYVALLENANITHPYIQINIKRCLSDGCDTRIHGLKTLGYQITKNKEMSVSDASAVWYLSLLTSLVTASMETNPALAQTVLQSTQKALRHMPPLSLTPSSTEFPRFFSANILEEVDGFLLRIADCCVSPDVELTLLAFALARGSVAKVIQALSCISDHLDTKYKASSLIVSMASVRLRLLYRKPLQLHLQACDVKSKDEKSGPENMLTEYSTGDGFLTEAGRLKASVILSTEDQSNFQVTQIKIKVRKGAIGPKCGFAAIFNYLSSEDEPIGWFELEDDWNDVEIKLQQCRVAKFLMVKFLCTRQDNAERLGVQSLSFSGYLCPGTERLADLDDLSPKGESFDSDAVTGLCLLKKTLFFIQQLTRDMDASHCKQKYLLEFSGLSLSLFWNFYSKLREIRVLLLQLMQNCFPMLPTPLDSKDDLSDPMRTSVEKALHTEAVKAVLHGAAVFFPDKHVRRDKLFHMMKNITEEDQPESVKVTFESLCNYFSDQDPSGLLLLPPKGAPSDFDISPILSVMETLLLVATRECEVMMVDENSGASRSVLLSLFWALQGSLLSWCYLQLKGGASTAIAMELARDILLKYVDQFLESVKSILGSLLERYTGAQITEKLGSSIIATVFRQLMIFLLELCPLDIPHSMLLKSFSSLVELLRSLSSDTGDIFSKVDQENWHQPQQPVVLRTWNMESPHNYENSRHETSIFACPGTTSFEVEFDERCETEKRYDYLEFTDSRGGKVRYDMKVGTEKWPKKVTFDTGPQLQFLFHSDSSNNEWGYKFTVTALGLPDITISWMSDLQLLVARLMGRLASRTLALKSPHGETVFMRLASVRVYQRKMSHVQSSPLWKPILRHGLCEKREASTWTPDELMGFLEDFARWNPSQELTDARTELMRTLVQACRKQTMRNEITTGSKIDQAVNAMWAAMVYHTPALNLALLSYVNPDCKSSLSEEFVQVYSLADSIRTWMVSVTHGTSLSGDEAEISAEMCIEKSLLLFRFAPCGVPCQGSDASKATESSSALLFRSSSISEGDFQASSSLGPQAAGSEESCESRSGQSQSSSTHIANSSSCGHSRRTHRDSTESLSPQPGEPASPSAYNRKAPFSRARLRLLSCRSIEEPRMTPSVKDRYPMLKHILNFIKDQALTTVSILQTLSLNKAQALSVCKVLEMVQQCFRSMGQPHLFQPPCILFLQELLACQKDFTCYFSQLSDSGQKLGEEVRRSYHQLVLMLVEAVQGFSSLNEKAFLPALSCVQTCLLHLLDMNWEAHDLPFFLSINLPDLLLSMSQENISVHDTAISQWTEEDEIADYKKNQEWMDECMDGMFEKWYDKIDEEESMEDRRKMHMFIARYCDLLNVVISCDGCERMAPWHRYRCLQCMDMDLCKTCFLSGAKPEGHEDDHEMVNMEYACDHCQGLIVGSRINCNVCEDFDLCFGCYNAKKYPDSHLPTHRITVYPMVTIRISDRHRLIQPYIHNYSWLLFAALALYTSELSSEKQTDGDSLDSDTLKVAKALQTHCSQLITDCLLKGQTGKGFRSSALLALLSTNDSASDSELCPVSPESSQELSTATDTSSLPGSTAAVCSPSSPKPRLCPAKTPSLLWSDVSAESAFTQMLGLIQLYLFIYLLFFASNCGPGAVNSPTSDVVKETDDRLPPVPLQGHVFSECSRERILGLLAAMLPPAKPGCSLCLPSLSSMLPQLFKAVISNAGSLNETYHLTLGLLGQLLLRIPPMEADSAVTEALADKYELLIQGEMSCLDIQGWKTIQLLFSLGAVCLDSRIGLDWACTVADILHSLNACPEWCTIIAAFTDHCVQQLPQTLKRTNLFTLLVLVGFPEVLCVGTQTVFIDNANEKHNMILLKHFTEKNHAAVVDVKTRKRKTVKDYQLIQSQDSCTVGLPGQPEGQGCPKTLLSRYLGNFTSIISHLLQTSQDNGSSDAVEASWVLSLALKGLYNILKKHGVEHAHEAIQESGLTQLLVRKCSKGTGFSKLWLLRDLEILSIMLYSSKREIHSMAQDPEREQREQDKEHDSDHSSCCADDTDVNKPDPLEGLDEETKICFQITHDALNAPLPILRAMYELQMKRTDSFFLEVQKRFDGEEIKTDETIRTLAQKWQSSRRPRSEERNTKAVDTDMIVVSCMSKPSHCEKATEEINVVAQKLITNSESDLQLSYAKQRRTKSSALLHKELDVRSNRAVRQYLVKVNQAIATLYARHVLASLLADWPTDAPMSEEALELNGASHMAYILDMLMQLEERPSWEKILQRVLKGCSQSMLCSLSLTACQFMEEPGMAVQVRESKHPYDNNTNFEDKVHIPGAIYLSVKFDSRCYTEEGCDELIMSSSSDFVQDVHNFSGSPQKWSDFEIPGDTLYYRFMSDMSNTEWGYKFTVTGGHRGRFQTGFEILKQMLADDQVLSQLLLADIWEWQVGVACRQTGNQRLRAIHLLLRLLQCQACTLTLLRPLWQLFMSMENSLSQDPTSITVLLPLHRALTELFFIAEARAIVSNALKNIAAISLAINYPNKSTKLLNMSP</sequence>
<feature type="domain" description="EF-hand" evidence="7">
    <location>
        <begin position="131"/>
        <end position="166"/>
    </location>
</feature>
<evidence type="ECO:0000256" key="1">
    <source>
        <dbReference type="ARBA" id="ARBA00022723"/>
    </source>
</evidence>
<dbReference type="PROSITE" id="PS50222">
    <property type="entry name" value="EF_HAND_2"/>
    <property type="match status" value="1"/>
</dbReference>
<dbReference type="GO" id="GO:0008270">
    <property type="term" value="F:zinc ion binding"/>
    <property type="evidence" value="ECO:0007669"/>
    <property type="project" value="UniProtKB-KW"/>
</dbReference>
<dbReference type="Gene3D" id="2.60.120.260">
    <property type="entry name" value="Galactose-binding domain-like"/>
    <property type="match status" value="1"/>
</dbReference>
<evidence type="ECO:0000256" key="4">
    <source>
        <dbReference type="PROSITE-ProRule" id="PRU00228"/>
    </source>
</evidence>
<accession>A0A669BHB7</accession>
<feature type="compositionally biased region" description="Polar residues" evidence="5">
    <location>
        <begin position="1413"/>
        <end position="1422"/>
    </location>
</feature>
<dbReference type="SMART" id="SM00291">
    <property type="entry name" value="ZnF_ZZ"/>
    <property type="match status" value="2"/>
</dbReference>
<dbReference type="SMART" id="SM01337">
    <property type="entry name" value="APC10"/>
    <property type="match status" value="1"/>
</dbReference>
<reference evidence="9" key="2">
    <citation type="submission" date="2025-08" db="UniProtKB">
        <authorList>
            <consortium name="Ensembl"/>
        </authorList>
    </citation>
    <scope>IDENTIFICATION</scope>
</reference>
<keyword evidence="2 4" id="KW-0863">Zinc-finger</keyword>
<dbReference type="PROSITE" id="PS50135">
    <property type="entry name" value="ZF_ZZ_2"/>
    <property type="match status" value="2"/>
</dbReference>
<feature type="domain" description="DOC" evidence="8">
    <location>
        <begin position="242"/>
        <end position="421"/>
    </location>
</feature>
<evidence type="ECO:0000256" key="2">
    <source>
        <dbReference type="ARBA" id="ARBA00022771"/>
    </source>
</evidence>
<gene>
    <name evidence="9" type="primary">ZZEF1</name>
    <name evidence="9" type="synonym">zzef1</name>
</gene>
<dbReference type="InterPro" id="IPR041986">
    <property type="entry name" value="ZZEF1_ZZ"/>
</dbReference>
<keyword evidence="10" id="KW-1185">Reference proteome</keyword>
<feature type="region of interest" description="Disordered" evidence="5">
    <location>
        <begin position="1"/>
        <end position="69"/>
    </location>
</feature>
<dbReference type="SUPFAM" id="SSF47473">
    <property type="entry name" value="EF-hand"/>
    <property type="match status" value="1"/>
</dbReference>
<dbReference type="SUPFAM" id="SSF57850">
    <property type="entry name" value="RING/U-box"/>
    <property type="match status" value="2"/>
</dbReference>
<dbReference type="CDD" id="cd02249">
    <property type="entry name" value="ZZ"/>
    <property type="match status" value="1"/>
</dbReference>
<keyword evidence="3" id="KW-0862">Zinc</keyword>
<dbReference type="Gene3D" id="2.60.120.290">
    <property type="entry name" value="Spermadhesin, CUB domain"/>
    <property type="match status" value="1"/>
</dbReference>
<evidence type="ECO:0000256" key="5">
    <source>
        <dbReference type="SAM" id="MobiDB-lite"/>
    </source>
</evidence>
<feature type="domain" description="ZZ-type" evidence="6">
    <location>
        <begin position="1754"/>
        <end position="1809"/>
    </location>
</feature>
<feature type="region of interest" description="Disordered" evidence="5">
    <location>
        <begin position="2359"/>
        <end position="2394"/>
    </location>
</feature>
<feature type="domain" description="ZZ-type" evidence="6">
    <location>
        <begin position="1705"/>
        <end position="1760"/>
    </location>
</feature>
<dbReference type="InterPro" id="IPR040099">
    <property type="entry name" value="ZZEF1"/>
</dbReference>
<dbReference type="InterPro" id="IPR004939">
    <property type="entry name" value="APC_su10/DOC_dom"/>
</dbReference>
<dbReference type="PROSITE" id="PS01357">
    <property type="entry name" value="ZF_ZZ_1"/>
    <property type="match status" value="1"/>
</dbReference>
<dbReference type="InterPro" id="IPR011992">
    <property type="entry name" value="EF-hand-dom_pair"/>
</dbReference>
<evidence type="ECO:0000259" key="8">
    <source>
        <dbReference type="PROSITE" id="PS51284"/>
    </source>
</evidence>
<dbReference type="InterPro" id="IPR008979">
    <property type="entry name" value="Galactose-bd-like_sf"/>
</dbReference>
<dbReference type="InterPro" id="IPR043145">
    <property type="entry name" value="Znf_ZZ_sf"/>
</dbReference>
<dbReference type="InterPro" id="IPR035914">
    <property type="entry name" value="Sperma_CUB_dom_sf"/>
</dbReference>
<feature type="compositionally biased region" description="Low complexity" evidence="5">
    <location>
        <begin position="1403"/>
        <end position="1412"/>
    </location>
</feature>
<dbReference type="Ensembl" id="ENSONIT00000049682.1">
    <property type="protein sequence ID" value="ENSONIP00000034906.1"/>
    <property type="gene ID" value="ENSONIG00000017503.2"/>
</dbReference>
<feature type="compositionally biased region" description="Gly residues" evidence="5">
    <location>
        <begin position="35"/>
        <end position="51"/>
    </location>
</feature>
<dbReference type="PROSITE" id="PS51284">
    <property type="entry name" value="DOC"/>
    <property type="match status" value="1"/>
</dbReference>
<dbReference type="Proteomes" id="UP000005207">
    <property type="component" value="Linkage group LG10"/>
</dbReference>
<evidence type="ECO:0000259" key="6">
    <source>
        <dbReference type="PROSITE" id="PS50135"/>
    </source>
</evidence>
<dbReference type="PANTHER" id="PTHR22772:SF4">
    <property type="entry name" value="ZINC FINGER ZZ-TYPE AND EF-HAND DOMAIN-CONTAINING PROTEIN 1"/>
    <property type="match status" value="1"/>
</dbReference>
<dbReference type="Gene3D" id="3.30.60.90">
    <property type="match status" value="2"/>
</dbReference>
<feature type="region of interest" description="Disordered" evidence="5">
    <location>
        <begin position="1898"/>
        <end position="1931"/>
    </location>
</feature>
<protein>
    <submittedName>
        <fullName evidence="9">Zinc finger ZZ-type and EF-hand domain containing 1</fullName>
    </submittedName>
</protein>
<feature type="compositionally biased region" description="Polar residues" evidence="5">
    <location>
        <begin position="1908"/>
        <end position="1925"/>
    </location>
</feature>
<evidence type="ECO:0000313" key="10">
    <source>
        <dbReference type="Proteomes" id="UP000005207"/>
    </source>
</evidence>
<evidence type="ECO:0000313" key="9">
    <source>
        <dbReference type="Ensembl" id="ENSONIP00000034906.1"/>
    </source>
</evidence>
<dbReference type="PANTHER" id="PTHR22772">
    <property type="entry name" value="NOVEL ZZ TYPE ZINC FINGER DOMAIN CONTAINING PROTEIN"/>
    <property type="match status" value="1"/>
</dbReference>
<organism evidence="9 10">
    <name type="scientific">Oreochromis niloticus</name>
    <name type="common">Nile tilapia</name>
    <name type="synonym">Tilapia nilotica</name>
    <dbReference type="NCBI Taxonomy" id="8128"/>
    <lineage>
        <taxon>Eukaryota</taxon>
        <taxon>Metazoa</taxon>
        <taxon>Chordata</taxon>
        <taxon>Craniata</taxon>
        <taxon>Vertebrata</taxon>
        <taxon>Euteleostomi</taxon>
        <taxon>Actinopterygii</taxon>
        <taxon>Neopterygii</taxon>
        <taxon>Teleostei</taxon>
        <taxon>Neoteleostei</taxon>
        <taxon>Acanthomorphata</taxon>
        <taxon>Ovalentaria</taxon>
        <taxon>Cichlomorphae</taxon>
        <taxon>Cichliformes</taxon>
        <taxon>Cichlidae</taxon>
        <taxon>African cichlids</taxon>
        <taxon>Pseudocrenilabrinae</taxon>
        <taxon>Oreochromini</taxon>
        <taxon>Oreochromis</taxon>
    </lineage>
</organism>
<keyword evidence="1" id="KW-0479">Metal-binding</keyword>
<dbReference type="InterPro" id="IPR000433">
    <property type="entry name" value="Znf_ZZ"/>
</dbReference>
<reference evidence="10" key="1">
    <citation type="submission" date="2012-01" db="EMBL/GenBank/DDBJ databases">
        <title>The Genome Sequence of Oreochromis niloticus (Nile Tilapia).</title>
        <authorList>
            <consortium name="Broad Institute Genome Assembly Team"/>
            <consortium name="Broad Institute Sequencing Platform"/>
            <person name="Di Palma F."/>
            <person name="Johnson J."/>
            <person name="Lander E.S."/>
            <person name="Lindblad-Toh K."/>
        </authorList>
    </citation>
    <scope>NUCLEOTIDE SEQUENCE [LARGE SCALE GENOMIC DNA]</scope>
</reference>
<dbReference type="SUPFAM" id="SSF49785">
    <property type="entry name" value="Galactose-binding domain-like"/>
    <property type="match status" value="1"/>
</dbReference>
<dbReference type="Pfam" id="PF03256">
    <property type="entry name" value="ANAPC10"/>
    <property type="match status" value="1"/>
</dbReference>